<proteinExistence type="predicted"/>
<dbReference type="GO" id="GO:0006405">
    <property type="term" value="P:RNA export from nucleus"/>
    <property type="evidence" value="ECO:0007669"/>
    <property type="project" value="TreeGrafter"/>
</dbReference>
<feature type="coiled-coil region" evidence="1">
    <location>
        <begin position="236"/>
        <end position="294"/>
    </location>
</feature>
<evidence type="ECO:0000256" key="1">
    <source>
        <dbReference type="SAM" id="Coils"/>
    </source>
</evidence>
<feature type="transmembrane region" description="Helical" evidence="3">
    <location>
        <begin position="398"/>
        <end position="421"/>
    </location>
</feature>
<dbReference type="EMBL" id="PGOL01001856">
    <property type="protein sequence ID" value="PKI53493.1"/>
    <property type="molecule type" value="Genomic_DNA"/>
</dbReference>
<keyword evidence="1" id="KW-0175">Coiled coil</keyword>
<keyword evidence="3" id="KW-1133">Transmembrane helix</keyword>
<reference evidence="4 5" key="1">
    <citation type="submission" date="2017-11" db="EMBL/GenBank/DDBJ databases">
        <title>De-novo sequencing of pomegranate (Punica granatum L.) genome.</title>
        <authorList>
            <person name="Akparov Z."/>
            <person name="Amiraslanov A."/>
            <person name="Hajiyeva S."/>
            <person name="Abbasov M."/>
            <person name="Kaur K."/>
            <person name="Hamwieh A."/>
            <person name="Solovyev V."/>
            <person name="Salamov A."/>
            <person name="Braich B."/>
            <person name="Kosarev P."/>
            <person name="Mahmoud A."/>
            <person name="Hajiyev E."/>
            <person name="Babayeva S."/>
            <person name="Izzatullayeva V."/>
            <person name="Mammadov A."/>
            <person name="Mammadov A."/>
            <person name="Sharifova S."/>
            <person name="Ojaghi J."/>
            <person name="Eynullazada K."/>
            <person name="Bayramov B."/>
            <person name="Abdulazimova A."/>
            <person name="Shahmuradov I."/>
        </authorList>
    </citation>
    <scope>NUCLEOTIDE SEQUENCE [LARGE SCALE GENOMIC DNA]</scope>
    <source>
        <strain evidence="5">cv. AG2017</strain>
        <tissue evidence="4">Leaf</tissue>
    </source>
</reference>
<dbReference type="GO" id="GO:0044613">
    <property type="term" value="C:nuclear pore central transport channel"/>
    <property type="evidence" value="ECO:0007669"/>
    <property type="project" value="TreeGrafter"/>
</dbReference>
<dbReference type="Proteomes" id="UP000233551">
    <property type="component" value="Unassembled WGS sequence"/>
</dbReference>
<comment type="caution">
    <text evidence="4">The sequence shown here is derived from an EMBL/GenBank/DDBJ whole genome shotgun (WGS) entry which is preliminary data.</text>
</comment>
<feature type="compositionally biased region" description="Polar residues" evidence="2">
    <location>
        <begin position="214"/>
        <end position="225"/>
    </location>
</feature>
<protein>
    <submittedName>
        <fullName evidence="4">Uncharacterized protein</fullName>
    </submittedName>
</protein>
<sequence length="427" mass="46533">MAMVSIMGLGATVTDWKAMSIANFSEFIGGALASTKEELLTKWFDRKTKEALLKLLLLLPIVGQLQVLEIEVAKVVETQASLERQLELIESHHQEGRELAAVDGMTPVDVVVQILNNQLSSLMWIDDKVEEFSSRIQKLVGQGSAVEHGCPELRYSVPFLASFYSSTQLDNSSSSSAAVSAFRSSSDSTLHSSSSATEGGREDGTPLSREDYNQRSLIQTSTSPTAKVEKLQMSRELELETSLIVAEQKNVELEEQISSLEGLMEANMKLTEELASYESKFNDLQANIFTAKQREAVVEGSFSKKLREASYCALSGAMTMSSIIIGLKATVAEWNAMAEASFSEFIGAVLAFAIGELLMAWSEKKTTEALLKLAKGVCFAAGSVPPLLSMVPNENYTLRMWMVVVVATTIFLLIGVVGRVLKKASVV</sequence>
<dbReference type="AlphaFoldDB" id="A0A2I0JBU4"/>
<organism evidence="4 5">
    <name type="scientific">Punica granatum</name>
    <name type="common">Pomegranate</name>
    <dbReference type="NCBI Taxonomy" id="22663"/>
    <lineage>
        <taxon>Eukaryota</taxon>
        <taxon>Viridiplantae</taxon>
        <taxon>Streptophyta</taxon>
        <taxon>Embryophyta</taxon>
        <taxon>Tracheophyta</taxon>
        <taxon>Spermatophyta</taxon>
        <taxon>Magnoliopsida</taxon>
        <taxon>eudicotyledons</taxon>
        <taxon>Gunneridae</taxon>
        <taxon>Pentapetalae</taxon>
        <taxon>rosids</taxon>
        <taxon>malvids</taxon>
        <taxon>Myrtales</taxon>
        <taxon>Lythraceae</taxon>
        <taxon>Punica</taxon>
    </lineage>
</organism>
<name>A0A2I0JBU4_PUNGR</name>
<dbReference type="GO" id="GO:0017056">
    <property type="term" value="F:structural constituent of nuclear pore"/>
    <property type="evidence" value="ECO:0007669"/>
    <property type="project" value="InterPro"/>
</dbReference>
<gene>
    <name evidence="4" type="ORF">CRG98_026099</name>
</gene>
<dbReference type="InterPro" id="IPR026010">
    <property type="entry name" value="NSP1/NUP62"/>
</dbReference>
<keyword evidence="3" id="KW-0472">Membrane</keyword>
<evidence type="ECO:0000256" key="2">
    <source>
        <dbReference type="SAM" id="MobiDB-lite"/>
    </source>
</evidence>
<accession>A0A2I0JBU4</accession>
<dbReference type="PANTHER" id="PTHR12084:SF0">
    <property type="entry name" value="NUCLEAR PORE GLYCOPROTEIN P62"/>
    <property type="match status" value="1"/>
</dbReference>
<dbReference type="GO" id="GO:0006606">
    <property type="term" value="P:protein import into nucleus"/>
    <property type="evidence" value="ECO:0007669"/>
    <property type="project" value="TreeGrafter"/>
</dbReference>
<evidence type="ECO:0000313" key="5">
    <source>
        <dbReference type="Proteomes" id="UP000233551"/>
    </source>
</evidence>
<evidence type="ECO:0000256" key="3">
    <source>
        <dbReference type="SAM" id="Phobius"/>
    </source>
</evidence>
<evidence type="ECO:0000313" key="4">
    <source>
        <dbReference type="EMBL" id="PKI53493.1"/>
    </source>
</evidence>
<keyword evidence="5" id="KW-1185">Reference proteome</keyword>
<dbReference type="PANTHER" id="PTHR12084">
    <property type="entry name" value="NUCLEAR PORE GLYCOPROTEIN P62-RELATED"/>
    <property type="match status" value="1"/>
</dbReference>
<dbReference type="GO" id="GO:0005543">
    <property type="term" value="F:phospholipid binding"/>
    <property type="evidence" value="ECO:0007669"/>
    <property type="project" value="TreeGrafter"/>
</dbReference>
<feature type="region of interest" description="Disordered" evidence="2">
    <location>
        <begin position="187"/>
        <end position="227"/>
    </location>
</feature>
<dbReference type="STRING" id="22663.A0A2I0JBU4"/>
<feature type="compositionally biased region" description="Basic and acidic residues" evidence="2">
    <location>
        <begin position="199"/>
        <end position="213"/>
    </location>
</feature>
<keyword evidence="3" id="KW-0812">Transmembrane</keyword>